<dbReference type="GO" id="GO:0004813">
    <property type="term" value="F:alanine-tRNA ligase activity"/>
    <property type="evidence" value="ECO:0007669"/>
    <property type="project" value="InterPro"/>
</dbReference>
<dbReference type="PANTHER" id="PTHR43462">
    <property type="entry name" value="ALANYL-TRNA EDITING PROTEIN"/>
    <property type="match status" value="1"/>
</dbReference>
<dbReference type="GO" id="GO:0046872">
    <property type="term" value="F:metal ion binding"/>
    <property type="evidence" value="ECO:0007669"/>
    <property type="project" value="UniProtKB-KW"/>
</dbReference>
<dbReference type="Pfam" id="PF07973">
    <property type="entry name" value="tRNA_SAD"/>
    <property type="match status" value="1"/>
</dbReference>
<dbReference type="Pfam" id="PF01411">
    <property type="entry name" value="tRNA-synt_2c"/>
    <property type="match status" value="1"/>
</dbReference>
<evidence type="ECO:0000256" key="3">
    <source>
        <dbReference type="ARBA" id="ARBA00022833"/>
    </source>
</evidence>
<dbReference type="Gene3D" id="2.40.30.130">
    <property type="match status" value="1"/>
</dbReference>
<dbReference type="SMART" id="SM00863">
    <property type="entry name" value="tRNA_SAD"/>
    <property type="match status" value="1"/>
</dbReference>
<evidence type="ECO:0000313" key="6">
    <source>
        <dbReference type="Proteomes" id="UP000195221"/>
    </source>
</evidence>
<dbReference type="AlphaFoldDB" id="A0A242MBS7"/>
<protein>
    <submittedName>
        <fullName evidence="5">Ser-tRNA(Ala) deacylase/ Gly-tRNA(Ala) deacylase</fullName>
    </submittedName>
</protein>
<dbReference type="InterPro" id="IPR018163">
    <property type="entry name" value="Thr/Ala-tRNA-synth_IIc_edit"/>
</dbReference>
<dbReference type="InterPro" id="IPR012947">
    <property type="entry name" value="tRNA_SAD"/>
</dbReference>
<keyword evidence="3" id="KW-0862">Zinc</keyword>
<dbReference type="RefSeq" id="WP_075359587.1">
    <property type="nucleotide sequence ID" value="NZ_MSRG01000075.1"/>
</dbReference>
<dbReference type="PANTHER" id="PTHR43462:SF1">
    <property type="entry name" value="ALANYL-TRNA EDITING PROTEIN AARSD1"/>
    <property type="match status" value="1"/>
</dbReference>
<comment type="caution">
    <text evidence="5">The sequence shown here is derived from an EMBL/GenBank/DDBJ whole genome shotgun (WGS) entry which is preliminary data.</text>
</comment>
<dbReference type="SUPFAM" id="SSF55186">
    <property type="entry name" value="ThrRS/AlaRS common domain"/>
    <property type="match status" value="1"/>
</dbReference>
<accession>A0A242MBS7</accession>
<evidence type="ECO:0000313" key="5">
    <source>
        <dbReference type="EMBL" id="OTP68589.1"/>
    </source>
</evidence>
<sequence length="242" mass="27034">MKSNGTAALFDEAAYETTFEATVIDSRQDLVAFDRTLFYPAGGGQPGDTGFITYADGSRARVVETRRDETDRLLIWHRLDGDVESLPTGKIAINGAVDWGVRYPNMRMHTCLHLLCSLIDAPVTGCSMGQGKGRLDFDLPEMTMSKDEIADSLNAMIARQINVETRLMQPDQYDVALELVRNRYALPPRSAQFVKMIEVRGVDIQPCGGTHVRSTLEIGKIVCEKIDKKGRQNRRIVLRLID</sequence>
<dbReference type="GO" id="GO:0002161">
    <property type="term" value="F:aminoacyl-tRNA deacylase activity"/>
    <property type="evidence" value="ECO:0007669"/>
    <property type="project" value="UniProtKB-ARBA"/>
</dbReference>
<dbReference type="SUPFAM" id="SSF50447">
    <property type="entry name" value="Translation proteins"/>
    <property type="match status" value="1"/>
</dbReference>
<dbReference type="GO" id="GO:0006419">
    <property type="term" value="P:alanyl-tRNA aminoacylation"/>
    <property type="evidence" value="ECO:0007669"/>
    <property type="project" value="InterPro"/>
</dbReference>
<dbReference type="Proteomes" id="UP000195221">
    <property type="component" value="Unassembled WGS sequence"/>
</dbReference>
<name>A0A242MBS7_CABSO</name>
<evidence type="ECO:0000256" key="2">
    <source>
        <dbReference type="ARBA" id="ARBA00022723"/>
    </source>
</evidence>
<dbReference type="EMBL" id="NBTZ01000131">
    <property type="protein sequence ID" value="OTP68589.1"/>
    <property type="molecule type" value="Genomic_DNA"/>
</dbReference>
<feature type="domain" description="Threonyl/alanyl tRNA synthetase SAD" evidence="4">
    <location>
        <begin position="194"/>
        <end position="237"/>
    </location>
</feature>
<dbReference type="InterPro" id="IPR018164">
    <property type="entry name" value="Ala-tRNA-synth_IIc_N"/>
</dbReference>
<dbReference type="InterPro" id="IPR051335">
    <property type="entry name" value="Alanyl-tRNA_Editing_Enzymes"/>
</dbReference>
<gene>
    <name evidence="5" type="ORF">PAMC26577_32965</name>
</gene>
<proteinExistence type="predicted"/>
<reference evidence="5 6" key="1">
    <citation type="submission" date="2017-03" db="EMBL/GenBank/DDBJ databases">
        <title>Genome analysis of strain PAMC 26577.</title>
        <authorList>
            <person name="Oh H.-M."/>
            <person name="Yang J.-A."/>
        </authorList>
    </citation>
    <scope>NUCLEOTIDE SEQUENCE [LARGE SCALE GENOMIC DNA]</scope>
    <source>
        <strain evidence="5 6">PAMC 26577</strain>
    </source>
</reference>
<evidence type="ECO:0000259" key="4">
    <source>
        <dbReference type="SMART" id="SM00863"/>
    </source>
</evidence>
<comment type="cofactor">
    <cofactor evidence="1">
        <name>Zn(2+)</name>
        <dbReference type="ChEBI" id="CHEBI:29105"/>
    </cofactor>
</comment>
<dbReference type="InterPro" id="IPR009000">
    <property type="entry name" value="Transl_B-barrel_sf"/>
</dbReference>
<keyword evidence="2" id="KW-0479">Metal-binding</keyword>
<dbReference type="Gene3D" id="3.30.980.10">
    <property type="entry name" value="Threonyl-trna Synthetase, Chain A, domain 2"/>
    <property type="match status" value="1"/>
</dbReference>
<organism evidence="5 6">
    <name type="scientific">Caballeronia sordidicola</name>
    <name type="common">Burkholderia sordidicola</name>
    <dbReference type="NCBI Taxonomy" id="196367"/>
    <lineage>
        <taxon>Bacteria</taxon>
        <taxon>Pseudomonadati</taxon>
        <taxon>Pseudomonadota</taxon>
        <taxon>Betaproteobacteria</taxon>
        <taxon>Burkholderiales</taxon>
        <taxon>Burkholderiaceae</taxon>
        <taxon>Caballeronia</taxon>
    </lineage>
</organism>
<dbReference type="GO" id="GO:0005524">
    <property type="term" value="F:ATP binding"/>
    <property type="evidence" value="ECO:0007669"/>
    <property type="project" value="InterPro"/>
</dbReference>
<evidence type="ECO:0000256" key="1">
    <source>
        <dbReference type="ARBA" id="ARBA00001947"/>
    </source>
</evidence>